<sequence length="40" mass="4371">MTGAVNIDLILAVWFGLTALAVAYVAMPIIKRVWSPQGQR</sequence>
<evidence type="ECO:0000313" key="3">
    <source>
        <dbReference type="EMBL" id="OLV18691.1"/>
    </source>
</evidence>
<dbReference type="RefSeq" id="WP_303046722.1">
    <property type="nucleotide sequence ID" value="NZ_MSTI01000062.1"/>
</dbReference>
<dbReference type="AlphaFoldDB" id="A0A1U7P0J5"/>
<dbReference type="EMBL" id="MSTI01000107">
    <property type="protein sequence ID" value="OLV17248.1"/>
    <property type="molecule type" value="Genomic_DNA"/>
</dbReference>
<gene>
    <name evidence="3" type="ORF">BOO71_0005113</name>
    <name evidence="2" type="ORF">BOO71_0009358</name>
</gene>
<feature type="transmembrane region" description="Helical" evidence="1">
    <location>
        <begin position="12"/>
        <end position="30"/>
    </location>
</feature>
<keyword evidence="4" id="KW-1185">Reference proteome</keyword>
<keyword evidence="1" id="KW-1133">Transmembrane helix</keyword>
<dbReference type="Proteomes" id="UP000186607">
    <property type="component" value="Unassembled WGS sequence"/>
</dbReference>
<evidence type="ECO:0000313" key="4">
    <source>
        <dbReference type="Proteomes" id="UP000186607"/>
    </source>
</evidence>
<dbReference type="STRING" id="249408.BOO71_0005113"/>
<name>A0A1U7P0J5_9DEIO</name>
<keyword evidence="1" id="KW-0812">Transmembrane</keyword>
<keyword evidence="1" id="KW-0472">Membrane</keyword>
<proteinExistence type="predicted"/>
<reference evidence="3 4" key="1">
    <citation type="submission" date="2017-01" db="EMBL/GenBank/DDBJ databases">
        <title>Genome Analysis of Deinococcus marmoris KOPRI26562.</title>
        <authorList>
            <person name="Kim J.H."/>
            <person name="Oh H.-M."/>
        </authorList>
    </citation>
    <scope>NUCLEOTIDE SEQUENCE [LARGE SCALE GENOMIC DNA]</scope>
    <source>
        <strain evidence="3 4">KOPRI26562</strain>
    </source>
</reference>
<comment type="caution">
    <text evidence="3">The sequence shown here is derived from an EMBL/GenBank/DDBJ whole genome shotgun (WGS) entry which is preliminary data.</text>
</comment>
<accession>A0A1U7P0J5</accession>
<dbReference type="EMBL" id="MSTI01000062">
    <property type="protein sequence ID" value="OLV18691.1"/>
    <property type="molecule type" value="Genomic_DNA"/>
</dbReference>
<protein>
    <submittedName>
        <fullName evidence="3">Uncharacterized protein</fullName>
    </submittedName>
</protein>
<evidence type="ECO:0000256" key="1">
    <source>
        <dbReference type="SAM" id="Phobius"/>
    </source>
</evidence>
<organism evidence="3 4">
    <name type="scientific">Deinococcus marmoris</name>
    <dbReference type="NCBI Taxonomy" id="249408"/>
    <lineage>
        <taxon>Bacteria</taxon>
        <taxon>Thermotogati</taxon>
        <taxon>Deinococcota</taxon>
        <taxon>Deinococci</taxon>
        <taxon>Deinococcales</taxon>
        <taxon>Deinococcaceae</taxon>
        <taxon>Deinococcus</taxon>
    </lineage>
</organism>
<evidence type="ECO:0000313" key="2">
    <source>
        <dbReference type="EMBL" id="OLV17248.1"/>
    </source>
</evidence>